<feature type="non-terminal residue" evidence="2">
    <location>
        <position position="1"/>
    </location>
</feature>
<organism evidence="2 3">
    <name type="scientific">Puccinia striiformis</name>
    <dbReference type="NCBI Taxonomy" id="27350"/>
    <lineage>
        <taxon>Eukaryota</taxon>
        <taxon>Fungi</taxon>
        <taxon>Dikarya</taxon>
        <taxon>Basidiomycota</taxon>
        <taxon>Pucciniomycotina</taxon>
        <taxon>Pucciniomycetes</taxon>
        <taxon>Pucciniales</taxon>
        <taxon>Pucciniaceae</taxon>
        <taxon>Puccinia</taxon>
    </lineage>
</organism>
<evidence type="ECO:0000256" key="1">
    <source>
        <dbReference type="SAM" id="SignalP"/>
    </source>
</evidence>
<comment type="caution">
    <text evidence="2">The sequence shown here is derived from an EMBL/GenBank/DDBJ whole genome shotgun (WGS) entry which is preliminary data.</text>
</comment>
<gene>
    <name evidence="2" type="ORF">PSHT_11524</name>
</gene>
<keyword evidence="1" id="KW-0732">Signal</keyword>
<name>A0A2S4V2L8_9BASI</name>
<feature type="signal peptide" evidence="1">
    <location>
        <begin position="1"/>
        <end position="15"/>
    </location>
</feature>
<proteinExistence type="predicted"/>
<evidence type="ECO:0000313" key="3">
    <source>
        <dbReference type="Proteomes" id="UP000238274"/>
    </source>
</evidence>
<dbReference type="AlphaFoldDB" id="A0A2S4V2L8"/>
<dbReference type="VEuPathDB" id="FungiDB:PSHT_11524"/>
<dbReference type="Proteomes" id="UP000238274">
    <property type="component" value="Unassembled WGS sequence"/>
</dbReference>
<reference evidence="3" key="3">
    <citation type="journal article" date="2018" name="Mol. Plant Microbe Interact.">
        <title>Genome sequence resources for the wheat stripe rust pathogen (Puccinia striiformis f. sp. tritici) and the barley stripe rust pathogen (Puccinia striiformis f. sp. hordei).</title>
        <authorList>
            <person name="Xia C."/>
            <person name="Wang M."/>
            <person name="Yin C."/>
            <person name="Cornejo O.E."/>
            <person name="Hulbert S.H."/>
            <person name="Chen X."/>
        </authorList>
    </citation>
    <scope>NUCLEOTIDE SEQUENCE [LARGE SCALE GENOMIC DNA]</scope>
    <source>
        <strain evidence="3">93TX-2</strain>
    </source>
</reference>
<dbReference type="EMBL" id="PKSM01000193">
    <property type="protein sequence ID" value="POW03751.1"/>
    <property type="molecule type" value="Genomic_DNA"/>
</dbReference>
<sequence>LLALVSGVVPLSARSAPQTCTYIYQPITSGDQPGTQMTCRGALNPERSFTCDQNSCHGTTTCQNCVSQLTNVSVNSIECTKYYVDDKQKTSTLDNLLKLLKKCQMLIERYPGIDCWTSGDEVFNCVGKCKGPPVICMDCTLDQHTPSISNCASDTSAKHTAKGSHPPTSSNGAGVTTWLAWD</sequence>
<dbReference type="OrthoDB" id="2500184at2759"/>
<evidence type="ECO:0008006" key="4">
    <source>
        <dbReference type="Google" id="ProtNLM"/>
    </source>
</evidence>
<keyword evidence="3" id="KW-1185">Reference proteome</keyword>
<accession>A0A2S4V2L8</accession>
<reference evidence="3" key="2">
    <citation type="journal article" date="2018" name="BMC Genomics">
        <title>Genomic insights into host adaptation between the wheat stripe rust pathogen (Puccinia striiformis f. sp. tritici) and the barley stripe rust pathogen (Puccinia striiformis f. sp. hordei).</title>
        <authorList>
            <person name="Xia C."/>
            <person name="Wang M."/>
            <person name="Yin C."/>
            <person name="Cornejo O.E."/>
            <person name="Hulbert S.H."/>
            <person name="Chen X."/>
        </authorList>
    </citation>
    <scope>NUCLEOTIDE SEQUENCE [LARGE SCALE GENOMIC DNA]</scope>
    <source>
        <strain evidence="3">93TX-2</strain>
    </source>
</reference>
<feature type="non-terminal residue" evidence="2">
    <location>
        <position position="182"/>
    </location>
</feature>
<protein>
    <recommendedName>
        <fullName evidence="4">Secreted protein</fullName>
    </recommendedName>
</protein>
<feature type="chain" id="PRO_5015603801" description="Secreted protein" evidence="1">
    <location>
        <begin position="16"/>
        <end position="182"/>
    </location>
</feature>
<dbReference type="VEuPathDB" id="FungiDB:PSTT_07327"/>
<reference evidence="2 3" key="1">
    <citation type="submission" date="2017-12" db="EMBL/GenBank/DDBJ databases">
        <title>Gene loss provides genomic basis for host adaptation in cereal stripe rust fungi.</title>
        <authorList>
            <person name="Xia C."/>
        </authorList>
    </citation>
    <scope>NUCLEOTIDE SEQUENCE [LARGE SCALE GENOMIC DNA]</scope>
    <source>
        <strain evidence="2 3">93TX-2</strain>
    </source>
</reference>
<evidence type="ECO:0000313" key="2">
    <source>
        <dbReference type="EMBL" id="POW03751.1"/>
    </source>
</evidence>